<organism evidence="4 5">
    <name type="scientific">Pichia kluyveri</name>
    <name type="common">Yeast</name>
    <dbReference type="NCBI Taxonomy" id="36015"/>
    <lineage>
        <taxon>Eukaryota</taxon>
        <taxon>Fungi</taxon>
        <taxon>Dikarya</taxon>
        <taxon>Ascomycota</taxon>
        <taxon>Saccharomycotina</taxon>
        <taxon>Pichiomycetes</taxon>
        <taxon>Pichiales</taxon>
        <taxon>Pichiaceae</taxon>
        <taxon>Pichia</taxon>
    </lineage>
</organism>
<feature type="compositionally biased region" description="Low complexity" evidence="1">
    <location>
        <begin position="671"/>
        <end position="687"/>
    </location>
</feature>
<keyword evidence="5" id="KW-1185">Reference proteome</keyword>
<feature type="domain" description="PB1" evidence="3">
    <location>
        <begin position="785"/>
        <end position="875"/>
    </location>
</feature>
<dbReference type="SUPFAM" id="SSF50729">
    <property type="entry name" value="PH domain-like"/>
    <property type="match status" value="1"/>
</dbReference>
<dbReference type="Proteomes" id="UP001378960">
    <property type="component" value="Unassembled WGS sequence"/>
</dbReference>
<dbReference type="InterPro" id="IPR036872">
    <property type="entry name" value="CH_dom_sf"/>
</dbReference>
<feature type="region of interest" description="Disordered" evidence="1">
    <location>
        <begin position="671"/>
        <end position="702"/>
    </location>
</feature>
<dbReference type="GO" id="GO:0030010">
    <property type="term" value="P:establishment of cell polarity"/>
    <property type="evidence" value="ECO:0007669"/>
    <property type="project" value="TreeGrafter"/>
</dbReference>
<dbReference type="PROSITE" id="PS51745">
    <property type="entry name" value="PB1"/>
    <property type="match status" value="1"/>
</dbReference>
<proteinExistence type="predicted"/>
<dbReference type="GO" id="GO:0005634">
    <property type="term" value="C:nucleus"/>
    <property type="evidence" value="ECO:0007669"/>
    <property type="project" value="TreeGrafter"/>
</dbReference>
<comment type="caution">
    <text evidence="4">The sequence shown here is derived from an EMBL/GenBank/DDBJ whole genome shotgun (WGS) entry which is preliminary data.</text>
</comment>
<dbReference type="AlphaFoldDB" id="A0AAV5RBR3"/>
<dbReference type="Pfam" id="PF15411">
    <property type="entry name" value="PH_10"/>
    <property type="match status" value="1"/>
</dbReference>
<dbReference type="Pfam" id="PF00621">
    <property type="entry name" value="RhoGEF"/>
    <property type="match status" value="1"/>
</dbReference>
<dbReference type="GO" id="GO:0005737">
    <property type="term" value="C:cytoplasm"/>
    <property type="evidence" value="ECO:0007669"/>
    <property type="project" value="TreeGrafter"/>
</dbReference>
<dbReference type="InterPro" id="IPR000219">
    <property type="entry name" value="DH_dom"/>
</dbReference>
<protein>
    <submittedName>
        <fullName evidence="4">Rho family guanine nucleotide exchange factor</fullName>
    </submittedName>
</protein>
<dbReference type="CDD" id="cd00160">
    <property type="entry name" value="RhoGEF"/>
    <property type="match status" value="1"/>
</dbReference>
<evidence type="ECO:0000259" key="2">
    <source>
        <dbReference type="PROSITE" id="PS50010"/>
    </source>
</evidence>
<dbReference type="InterPro" id="IPR011993">
    <property type="entry name" value="PH-like_dom_sf"/>
</dbReference>
<dbReference type="InterPro" id="IPR035899">
    <property type="entry name" value="DBL_dom_sf"/>
</dbReference>
<feature type="compositionally biased region" description="Low complexity" evidence="1">
    <location>
        <begin position="544"/>
        <end position="568"/>
    </location>
</feature>
<reference evidence="4 5" key="1">
    <citation type="journal article" date="2023" name="Elife">
        <title>Identification of key yeast species and microbe-microbe interactions impacting larval growth of Drosophila in the wild.</title>
        <authorList>
            <person name="Mure A."/>
            <person name="Sugiura Y."/>
            <person name="Maeda R."/>
            <person name="Honda K."/>
            <person name="Sakurai N."/>
            <person name="Takahashi Y."/>
            <person name="Watada M."/>
            <person name="Katoh T."/>
            <person name="Gotoh A."/>
            <person name="Gotoh Y."/>
            <person name="Taniguchi I."/>
            <person name="Nakamura K."/>
            <person name="Hayashi T."/>
            <person name="Katayama T."/>
            <person name="Uemura T."/>
            <person name="Hattori Y."/>
        </authorList>
    </citation>
    <scope>NUCLEOTIDE SEQUENCE [LARGE SCALE GENOMIC DNA]</scope>
    <source>
        <strain evidence="4 5">PK-24</strain>
    </source>
</reference>
<dbReference type="SMART" id="SM00325">
    <property type="entry name" value="RhoGEF"/>
    <property type="match status" value="1"/>
</dbReference>
<feature type="region of interest" description="Disordered" evidence="1">
    <location>
        <begin position="537"/>
        <end position="568"/>
    </location>
</feature>
<accession>A0AAV5RBR3</accession>
<name>A0AAV5RBR3_PICKL</name>
<evidence type="ECO:0000313" key="5">
    <source>
        <dbReference type="Proteomes" id="UP001378960"/>
    </source>
</evidence>
<dbReference type="Gene3D" id="3.10.20.90">
    <property type="entry name" value="Phosphatidylinositol 3-kinase Catalytic Subunit, Chain A, domain 1"/>
    <property type="match status" value="1"/>
</dbReference>
<dbReference type="PANTHER" id="PTHR47339:SF1">
    <property type="entry name" value="CELL DIVISION CONTROL PROTEIN 24"/>
    <property type="match status" value="1"/>
</dbReference>
<dbReference type="SUPFAM" id="SSF54277">
    <property type="entry name" value="CAD &amp; PB1 domains"/>
    <property type="match status" value="1"/>
</dbReference>
<dbReference type="GO" id="GO:0000935">
    <property type="term" value="C:division septum"/>
    <property type="evidence" value="ECO:0007669"/>
    <property type="project" value="TreeGrafter"/>
</dbReference>
<dbReference type="SUPFAM" id="SSF48065">
    <property type="entry name" value="DBL homology domain (DH-domain)"/>
    <property type="match status" value="1"/>
</dbReference>
<dbReference type="GO" id="GO:0031106">
    <property type="term" value="P:septin ring organization"/>
    <property type="evidence" value="ECO:0007669"/>
    <property type="project" value="TreeGrafter"/>
</dbReference>
<dbReference type="Gene3D" id="2.30.29.30">
    <property type="entry name" value="Pleckstrin-homology domain (PH domain)/Phosphotyrosine-binding domain (PTB)"/>
    <property type="match status" value="1"/>
</dbReference>
<dbReference type="Pfam" id="PF06395">
    <property type="entry name" value="CDC24"/>
    <property type="match status" value="1"/>
</dbReference>
<dbReference type="InterPro" id="IPR053026">
    <property type="entry name" value="CDC42_GEF"/>
</dbReference>
<sequence length="879" mass="98984">MSSFMAPIRGVSFSSNNSTPQGNSSSISMSSEIHRQQSTPSIKRMDTVSTTNSNLTCDDSLYYISLRLMNSLAKVPGMLPYIELAYNEADTASEKQAMAISSSITSSSSNTPISDSSNSSDMLLNNGSSLSISNRSSTTTNSNPSSGSLHTYLSKWNESMYTFATGLLPAQISYDPVTPLSKLLKQGAPLCLLFNALKPENAIEVVSSDNLKICKTSVYNFVTACQLHLNTKNDELFTISQVFSDSTTNLLDVIHSVNFILSLEPSFISDPIPDQIIITDSRSKIVKELIQTERKFVQDLETLVNYRDDLIKANCILNEDINMLFPSLNEIIDFQRKFLIGLECNAIVPHKYQRIGSAFIHAGVESFKIYENWSLFQSFANDLIQREANKLRNVSNIIKDPYELQNFYLIKPIQRLLKYPLLLSQLLKETDQSWPNYNELHQAYLISKEVAFTINESKRRSENLVHLNQLNERVSDWKGYNTKNIGDLLHLNVVTVKDLLTDGHSNEKEVHCYLFEKVIYFFKESSSTKNKLLGSKKNPSIFQNSSHNNSSNNSFMSSNSDFNNNNNNNNQSNLTLNGIVYISRICKITASDNSQYFPGTPGHYLTLRWKGNKDTGGCIMKFKSEESLKQWHKTIKQLSIDLSNAYEDTMLSNHHISKSISSLSSSTSLLTSSDNRSSSTTTSTNNRNSDKLRTSSDSSTFMRKLRSTSSSSFTNLSNVNYPPLPTEKTLRSLSISSVNNSFINPKIHKKSPSNSSSSILNDDLKSNFSNLTLKQTSPVISHENSTMIKLIFNENQSSINLSVNSDISYETLVSLLIDKMNINMNSDQKYTFENITIKFKDEDGDYIRFRGEDDWIIAKEMLEEMESDYQILELCVSMV</sequence>
<dbReference type="EMBL" id="BTGB01000009">
    <property type="protein sequence ID" value="GMM48049.1"/>
    <property type="molecule type" value="Genomic_DNA"/>
</dbReference>
<dbReference type="Gene3D" id="1.20.900.10">
    <property type="entry name" value="Dbl homology (DH) domain"/>
    <property type="match status" value="1"/>
</dbReference>
<feature type="compositionally biased region" description="Polar residues" evidence="1">
    <location>
        <begin position="12"/>
        <end position="23"/>
    </location>
</feature>
<dbReference type="PANTHER" id="PTHR47339">
    <property type="entry name" value="CELL DIVISION CONTROL PROTEIN 24"/>
    <property type="match status" value="1"/>
</dbReference>
<feature type="compositionally biased region" description="Polar residues" evidence="1">
    <location>
        <begin position="36"/>
        <end position="50"/>
    </location>
</feature>
<dbReference type="GO" id="GO:0043332">
    <property type="term" value="C:mating projection tip"/>
    <property type="evidence" value="ECO:0007669"/>
    <property type="project" value="TreeGrafter"/>
</dbReference>
<evidence type="ECO:0000313" key="4">
    <source>
        <dbReference type="EMBL" id="GMM48049.1"/>
    </source>
</evidence>
<dbReference type="InterPro" id="IPR010481">
    <property type="entry name" value="Cdc24/Scd1_N"/>
</dbReference>
<gene>
    <name evidence="4" type="ORF">DAPK24_046470</name>
</gene>
<feature type="domain" description="DH" evidence="2">
    <location>
        <begin position="281"/>
        <end position="457"/>
    </location>
</feature>
<dbReference type="InterPro" id="IPR053793">
    <property type="entry name" value="PB1-like"/>
</dbReference>
<dbReference type="GO" id="GO:0005085">
    <property type="term" value="F:guanyl-nucleotide exchange factor activity"/>
    <property type="evidence" value="ECO:0007669"/>
    <property type="project" value="InterPro"/>
</dbReference>
<dbReference type="PROSITE" id="PS50010">
    <property type="entry name" value="DH_2"/>
    <property type="match status" value="1"/>
</dbReference>
<evidence type="ECO:0000259" key="3">
    <source>
        <dbReference type="PROSITE" id="PS51745"/>
    </source>
</evidence>
<dbReference type="SMART" id="SM00233">
    <property type="entry name" value="PH"/>
    <property type="match status" value="1"/>
</dbReference>
<evidence type="ECO:0000256" key="1">
    <source>
        <dbReference type="SAM" id="MobiDB-lite"/>
    </source>
</evidence>
<dbReference type="InterPro" id="IPR001849">
    <property type="entry name" value="PH_domain"/>
</dbReference>
<feature type="region of interest" description="Disordered" evidence="1">
    <location>
        <begin position="12"/>
        <end position="50"/>
    </location>
</feature>
<dbReference type="Gene3D" id="1.10.418.10">
    <property type="entry name" value="Calponin-like domain"/>
    <property type="match status" value="1"/>
</dbReference>